<dbReference type="InterPro" id="IPR013655">
    <property type="entry name" value="PAS_fold_3"/>
</dbReference>
<dbReference type="InterPro" id="IPR035965">
    <property type="entry name" value="PAS-like_dom_sf"/>
</dbReference>
<dbReference type="OrthoDB" id="5522855at2"/>
<evidence type="ECO:0000313" key="9">
    <source>
        <dbReference type="Proteomes" id="UP000229433"/>
    </source>
</evidence>
<proteinExistence type="predicted"/>
<dbReference type="Gene3D" id="3.30.450.20">
    <property type="entry name" value="PAS domain"/>
    <property type="match status" value="1"/>
</dbReference>
<feature type="domain" description="Histidine kinase" evidence="6">
    <location>
        <begin position="151"/>
        <end position="366"/>
    </location>
</feature>
<dbReference type="PRINTS" id="PR00344">
    <property type="entry name" value="BCTRLSENSOR"/>
</dbReference>
<feature type="domain" description="PAS" evidence="7">
    <location>
        <begin position="12"/>
        <end position="82"/>
    </location>
</feature>
<keyword evidence="9" id="KW-1185">Reference proteome</keyword>
<sequence length="366" mass="41961">MTLQHHQNLPKKAYNLEFFFELSPDFMCIAGFDGFFKKINAAVIDTLGYSEKELFEKPIVEFIHPDDRDLTVQKRSSLLKSLILTQFENRYVHKNGNVVWLQWSSIALEKEEVVYAIAKNITAKKNVELQRNALLQNLSEDNKKLKFFNYSTSHDLRSPLSNLTALHQLIETKEIEDPELKEYIQLLKLATQNLNEIICTNMDDWIKKDQSSIEVKKIQLKDAVSHTCSSIEQLLRQDQAHIHTDFEEAPEVYFSANYLHSILLNLFTNSIKYAKPGVPAVIRLKSEKRAGKIILTYSDNGVGIDMEKAQDRIFKLHQRFQEPSENSKGIGLYLIHNHLTSLGGSISVSSVPNEGTTFVLEFKDAD</sequence>
<evidence type="ECO:0000256" key="5">
    <source>
        <dbReference type="ARBA" id="ARBA00022777"/>
    </source>
</evidence>
<evidence type="ECO:0000256" key="1">
    <source>
        <dbReference type="ARBA" id="ARBA00000085"/>
    </source>
</evidence>
<dbReference type="InterPro" id="IPR052162">
    <property type="entry name" value="Sensor_kinase/Photoreceptor"/>
</dbReference>
<dbReference type="SUPFAM" id="SSF55874">
    <property type="entry name" value="ATPase domain of HSP90 chaperone/DNA topoisomerase II/histidine kinase"/>
    <property type="match status" value="1"/>
</dbReference>
<accession>A0A2G1VPA1</accession>
<name>A0A2G1VPA1_9FLAO</name>
<dbReference type="EMBL" id="NQXA01000012">
    <property type="protein sequence ID" value="PHQ28597.1"/>
    <property type="molecule type" value="Genomic_DNA"/>
</dbReference>
<dbReference type="SMART" id="SM00387">
    <property type="entry name" value="HATPase_c"/>
    <property type="match status" value="1"/>
</dbReference>
<dbReference type="AlphaFoldDB" id="A0A2G1VPA1"/>
<dbReference type="Gene3D" id="1.10.287.130">
    <property type="match status" value="1"/>
</dbReference>
<dbReference type="PROSITE" id="PS50112">
    <property type="entry name" value="PAS"/>
    <property type="match status" value="1"/>
</dbReference>
<dbReference type="SMART" id="SM00091">
    <property type="entry name" value="PAS"/>
    <property type="match status" value="1"/>
</dbReference>
<dbReference type="InterPro" id="IPR036097">
    <property type="entry name" value="HisK_dim/P_sf"/>
</dbReference>
<dbReference type="GO" id="GO:0000155">
    <property type="term" value="F:phosphorelay sensor kinase activity"/>
    <property type="evidence" value="ECO:0007669"/>
    <property type="project" value="InterPro"/>
</dbReference>
<keyword evidence="4" id="KW-0808">Transferase</keyword>
<dbReference type="InterPro" id="IPR003661">
    <property type="entry name" value="HisK_dim/P_dom"/>
</dbReference>
<evidence type="ECO:0000259" key="7">
    <source>
        <dbReference type="PROSITE" id="PS50112"/>
    </source>
</evidence>
<dbReference type="CDD" id="cd00130">
    <property type="entry name" value="PAS"/>
    <property type="match status" value="1"/>
</dbReference>
<dbReference type="SUPFAM" id="SSF47384">
    <property type="entry name" value="Homodimeric domain of signal transducing histidine kinase"/>
    <property type="match status" value="1"/>
</dbReference>
<evidence type="ECO:0000259" key="6">
    <source>
        <dbReference type="PROSITE" id="PS50109"/>
    </source>
</evidence>
<dbReference type="Gene3D" id="3.30.565.10">
    <property type="entry name" value="Histidine kinase-like ATPase, C-terminal domain"/>
    <property type="match status" value="1"/>
</dbReference>
<keyword evidence="3" id="KW-0597">Phosphoprotein</keyword>
<comment type="catalytic activity">
    <reaction evidence="1">
        <text>ATP + protein L-histidine = ADP + protein N-phospho-L-histidine.</text>
        <dbReference type="EC" id="2.7.13.3"/>
    </reaction>
</comment>
<evidence type="ECO:0000256" key="4">
    <source>
        <dbReference type="ARBA" id="ARBA00022679"/>
    </source>
</evidence>
<dbReference type="NCBIfam" id="TIGR00229">
    <property type="entry name" value="sensory_box"/>
    <property type="match status" value="1"/>
</dbReference>
<evidence type="ECO:0000313" key="8">
    <source>
        <dbReference type="EMBL" id="PHQ28597.1"/>
    </source>
</evidence>
<dbReference type="PROSITE" id="PS50109">
    <property type="entry name" value="HIS_KIN"/>
    <property type="match status" value="1"/>
</dbReference>
<protein>
    <recommendedName>
        <fullName evidence="2">histidine kinase</fullName>
        <ecNumber evidence="2">2.7.13.3</ecNumber>
    </recommendedName>
</protein>
<dbReference type="PANTHER" id="PTHR43304">
    <property type="entry name" value="PHYTOCHROME-LIKE PROTEIN CPH1"/>
    <property type="match status" value="1"/>
</dbReference>
<dbReference type="CDD" id="cd00082">
    <property type="entry name" value="HisKA"/>
    <property type="match status" value="1"/>
</dbReference>
<dbReference type="InterPro" id="IPR036890">
    <property type="entry name" value="HATPase_C_sf"/>
</dbReference>
<dbReference type="InterPro" id="IPR003594">
    <property type="entry name" value="HATPase_dom"/>
</dbReference>
<dbReference type="EC" id="2.7.13.3" evidence="2"/>
<organism evidence="8 9">
    <name type="scientific">Leeuwenhoekiella nanhaiensis</name>
    <dbReference type="NCBI Taxonomy" id="1655491"/>
    <lineage>
        <taxon>Bacteria</taxon>
        <taxon>Pseudomonadati</taxon>
        <taxon>Bacteroidota</taxon>
        <taxon>Flavobacteriia</taxon>
        <taxon>Flavobacteriales</taxon>
        <taxon>Flavobacteriaceae</taxon>
        <taxon>Leeuwenhoekiella</taxon>
    </lineage>
</organism>
<dbReference type="Proteomes" id="UP000229433">
    <property type="component" value="Unassembled WGS sequence"/>
</dbReference>
<evidence type="ECO:0000256" key="3">
    <source>
        <dbReference type="ARBA" id="ARBA00022553"/>
    </source>
</evidence>
<dbReference type="InterPro" id="IPR005467">
    <property type="entry name" value="His_kinase_dom"/>
</dbReference>
<dbReference type="PANTHER" id="PTHR43304:SF1">
    <property type="entry name" value="PAC DOMAIN-CONTAINING PROTEIN"/>
    <property type="match status" value="1"/>
</dbReference>
<dbReference type="Pfam" id="PF02518">
    <property type="entry name" value="HATPase_c"/>
    <property type="match status" value="1"/>
</dbReference>
<reference evidence="8 9" key="1">
    <citation type="submission" date="2017-08" db="EMBL/GenBank/DDBJ databases">
        <title>The whole genome shortgun sequences of strain Leeuwenhoekiella nanhaiensis G18 from the South China Sea.</title>
        <authorList>
            <person name="Liu Q."/>
        </authorList>
    </citation>
    <scope>NUCLEOTIDE SEQUENCE [LARGE SCALE GENOMIC DNA]</scope>
    <source>
        <strain evidence="8 9">G18</strain>
    </source>
</reference>
<dbReference type="RefSeq" id="WP_099646889.1">
    <property type="nucleotide sequence ID" value="NZ_KZ319294.1"/>
</dbReference>
<dbReference type="InterPro" id="IPR000014">
    <property type="entry name" value="PAS"/>
</dbReference>
<comment type="caution">
    <text evidence="8">The sequence shown here is derived from an EMBL/GenBank/DDBJ whole genome shotgun (WGS) entry which is preliminary data.</text>
</comment>
<gene>
    <name evidence="8" type="ORF">CJ305_13885</name>
</gene>
<dbReference type="Pfam" id="PF08447">
    <property type="entry name" value="PAS_3"/>
    <property type="match status" value="1"/>
</dbReference>
<dbReference type="InterPro" id="IPR004358">
    <property type="entry name" value="Sig_transdc_His_kin-like_C"/>
</dbReference>
<evidence type="ECO:0000256" key="2">
    <source>
        <dbReference type="ARBA" id="ARBA00012438"/>
    </source>
</evidence>
<keyword evidence="5" id="KW-0418">Kinase</keyword>
<dbReference type="SUPFAM" id="SSF55785">
    <property type="entry name" value="PYP-like sensor domain (PAS domain)"/>
    <property type="match status" value="1"/>
</dbReference>